<evidence type="ECO:0000259" key="1">
    <source>
        <dbReference type="Pfam" id="PF08349"/>
    </source>
</evidence>
<evidence type="ECO:0000313" key="3">
    <source>
        <dbReference type="Proteomes" id="UP000310506"/>
    </source>
</evidence>
<organism evidence="2 3">
    <name type="scientific">Vagococcus silagei</name>
    <dbReference type="NCBI Taxonomy" id="2508885"/>
    <lineage>
        <taxon>Bacteria</taxon>
        <taxon>Bacillati</taxon>
        <taxon>Bacillota</taxon>
        <taxon>Bacilli</taxon>
        <taxon>Lactobacillales</taxon>
        <taxon>Enterococcaceae</taxon>
        <taxon>Vagococcus</taxon>
    </lineage>
</organism>
<dbReference type="AlphaFoldDB" id="A0A4S3B1S6"/>
<dbReference type="InterPro" id="IPR013560">
    <property type="entry name" value="DUF1722"/>
</dbReference>
<dbReference type="EMBL" id="SDGV01000026">
    <property type="protein sequence ID" value="THB60378.1"/>
    <property type="molecule type" value="Genomic_DNA"/>
</dbReference>
<proteinExistence type="predicted"/>
<dbReference type="Proteomes" id="UP000310506">
    <property type="component" value="Unassembled WGS sequence"/>
</dbReference>
<reference evidence="2 3" key="1">
    <citation type="submission" date="2019-01" db="EMBL/GenBank/DDBJ databases">
        <title>Vagococcus silagei sp. nov. isolated from brewer's grain.</title>
        <authorList>
            <person name="Guu J.-R."/>
        </authorList>
    </citation>
    <scope>NUCLEOTIDE SEQUENCE [LARGE SCALE GENOMIC DNA]</scope>
    <source>
        <strain evidence="2 3">2B-2</strain>
    </source>
</reference>
<accession>A0A4S3B1S6</accession>
<keyword evidence="3" id="KW-1185">Reference proteome</keyword>
<dbReference type="OrthoDB" id="9782576at2"/>
<name>A0A4S3B1S6_9ENTE</name>
<feature type="domain" description="DUF1722" evidence="1">
    <location>
        <begin position="20"/>
        <end position="127"/>
    </location>
</feature>
<sequence length="128" mass="15657">MAEDNKELLHTFQKSWAQNKYWVMSRSQQQYNAIRLLAKGNDWSEEKHKQYQEILQRLEHVSPTEKTLRVTYQHIWGYFKRSATLDEKNKFKELSTNYLVNQPQIEPFLKTLADKYKQEYLLNMRWLL</sequence>
<dbReference type="Pfam" id="PF08349">
    <property type="entry name" value="DUF1722"/>
    <property type="match status" value="1"/>
</dbReference>
<comment type="caution">
    <text evidence="2">The sequence shown here is derived from an EMBL/GenBank/DDBJ whole genome shotgun (WGS) entry which is preliminary data.</text>
</comment>
<gene>
    <name evidence="2" type="ORF">ESZ54_10915</name>
</gene>
<protein>
    <submittedName>
        <fullName evidence="2">DUF1722 domain-containing protein</fullName>
    </submittedName>
</protein>
<evidence type="ECO:0000313" key="2">
    <source>
        <dbReference type="EMBL" id="THB60378.1"/>
    </source>
</evidence>